<evidence type="ECO:0000313" key="2">
    <source>
        <dbReference type="Proteomes" id="UP000265520"/>
    </source>
</evidence>
<reference evidence="1 2" key="1">
    <citation type="journal article" date="2018" name="Front. Plant Sci.">
        <title>Red Clover (Trifolium pratense) and Zigzag Clover (T. medium) - A Picture of Genomic Similarities and Differences.</title>
        <authorList>
            <person name="Dluhosova J."/>
            <person name="Istvanek J."/>
            <person name="Nedelnik J."/>
            <person name="Repkova J."/>
        </authorList>
    </citation>
    <scope>NUCLEOTIDE SEQUENCE [LARGE SCALE GENOMIC DNA]</scope>
    <source>
        <strain evidence="2">cv. 10/8</strain>
        <tissue evidence="1">Leaf</tissue>
    </source>
</reference>
<dbReference type="AlphaFoldDB" id="A0A392SW65"/>
<accession>A0A392SW65</accession>
<dbReference type="Proteomes" id="UP000265520">
    <property type="component" value="Unassembled WGS sequence"/>
</dbReference>
<name>A0A392SW65_9FABA</name>
<evidence type="ECO:0000313" key="1">
    <source>
        <dbReference type="EMBL" id="MCI52899.1"/>
    </source>
</evidence>
<keyword evidence="2" id="KW-1185">Reference proteome</keyword>
<protein>
    <submittedName>
        <fullName evidence="1">Uncharacterized protein</fullName>
    </submittedName>
</protein>
<dbReference type="EMBL" id="LXQA010454574">
    <property type="protein sequence ID" value="MCI52899.1"/>
    <property type="molecule type" value="Genomic_DNA"/>
</dbReference>
<comment type="caution">
    <text evidence="1">The sequence shown here is derived from an EMBL/GenBank/DDBJ whole genome shotgun (WGS) entry which is preliminary data.</text>
</comment>
<sequence>MRTKEPEGIRWERSRLATGVVKEGIMLMNVGYKALSASTVRNRVTLPEIAVLQKRRHQQMPT</sequence>
<proteinExistence type="predicted"/>
<organism evidence="1 2">
    <name type="scientific">Trifolium medium</name>
    <dbReference type="NCBI Taxonomy" id="97028"/>
    <lineage>
        <taxon>Eukaryota</taxon>
        <taxon>Viridiplantae</taxon>
        <taxon>Streptophyta</taxon>
        <taxon>Embryophyta</taxon>
        <taxon>Tracheophyta</taxon>
        <taxon>Spermatophyta</taxon>
        <taxon>Magnoliopsida</taxon>
        <taxon>eudicotyledons</taxon>
        <taxon>Gunneridae</taxon>
        <taxon>Pentapetalae</taxon>
        <taxon>rosids</taxon>
        <taxon>fabids</taxon>
        <taxon>Fabales</taxon>
        <taxon>Fabaceae</taxon>
        <taxon>Papilionoideae</taxon>
        <taxon>50 kb inversion clade</taxon>
        <taxon>NPAAA clade</taxon>
        <taxon>Hologalegina</taxon>
        <taxon>IRL clade</taxon>
        <taxon>Trifolieae</taxon>
        <taxon>Trifolium</taxon>
    </lineage>
</organism>